<dbReference type="Pfam" id="PF12625">
    <property type="entry name" value="Arabinose_bd"/>
    <property type="match status" value="1"/>
</dbReference>
<keyword evidence="1" id="KW-0805">Transcription regulation</keyword>
<dbReference type="PANTHER" id="PTHR47894">
    <property type="entry name" value="HTH-TYPE TRANSCRIPTIONAL REGULATOR GADX"/>
    <property type="match status" value="1"/>
</dbReference>
<evidence type="ECO:0000259" key="4">
    <source>
        <dbReference type="PROSITE" id="PS01124"/>
    </source>
</evidence>
<feature type="domain" description="HTH araC/xylS-type" evidence="4">
    <location>
        <begin position="254"/>
        <end position="352"/>
    </location>
</feature>
<dbReference type="PROSITE" id="PS01124">
    <property type="entry name" value="HTH_ARAC_FAMILY_2"/>
    <property type="match status" value="1"/>
</dbReference>
<sequence length="354" mass="38840">MLRLQHSGIWYRNRTATVTPPATICAALIGNTVASLSAAGADPAAIERTLGFGLERLADPDEQLPLGHQARLERESPRLTGDPAIALHLAARCRGNGGDVGIVGHLAAHSPTVGDGFHQVIRYANLLGTGIVLTLRRRDPTAELFYVRTDPTTATVQGAERALAETVMTLRQLAGDALDPVIARFRHPSPAYAAEYRAVFGDAVRFGQTDDSVTFPSAVLDLPSPQAQPYINRVLTEHANALLERADATRPYRRRVEESILLQLPHGPAGIDRTARALGMSRQTLYRRLKDEGTSFQALLDDIRRRSAARYLAEPDRALGDVAFLLGFNDYSAFHRAVRRWFGVSPHAYRQQSR</sequence>
<evidence type="ECO:0000313" key="6">
    <source>
        <dbReference type="Proteomes" id="UP000542674"/>
    </source>
</evidence>
<dbReference type="GO" id="GO:0003700">
    <property type="term" value="F:DNA-binding transcription factor activity"/>
    <property type="evidence" value="ECO:0007669"/>
    <property type="project" value="InterPro"/>
</dbReference>
<evidence type="ECO:0000313" key="5">
    <source>
        <dbReference type="EMBL" id="MBB4966753.1"/>
    </source>
</evidence>
<dbReference type="EMBL" id="JACHJS010000001">
    <property type="protein sequence ID" value="MBB4966753.1"/>
    <property type="molecule type" value="Genomic_DNA"/>
</dbReference>
<reference evidence="5 6" key="1">
    <citation type="submission" date="2020-08" db="EMBL/GenBank/DDBJ databases">
        <title>Sequencing the genomes of 1000 actinobacteria strains.</title>
        <authorList>
            <person name="Klenk H.-P."/>
        </authorList>
    </citation>
    <scope>NUCLEOTIDE SEQUENCE [LARGE SCALE GENOMIC DNA]</scope>
    <source>
        <strain evidence="5 6">DSM 45084</strain>
    </source>
</reference>
<dbReference type="GO" id="GO:0005829">
    <property type="term" value="C:cytosol"/>
    <property type="evidence" value="ECO:0007669"/>
    <property type="project" value="TreeGrafter"/>
</dbReference>
<keyword evidence="2 5" id="KW-0238">DNA-binding</keyword>
<dbReference type="PANTHER" id="PTHR47894:SF1">
    <property type="entry name" value="HTH-TYPE TRANSCRIPTIONAL REGULATOR VQSM"/>
    <property type="match status" value="1"/>
</dbReference>
<protein>
    <submittedName>
        <fullName evidence="5">AraC-like DNA-binding protein</fullName>
    </submittedName>
</protein>
<keyword evidence="6" id="KW-1185">Reference proteome</keyword>
<evidence type="ECO:0000256" key="1">
    <source>
        <dbReference type="ARBA" id="ARBA00023015"/>
    </source>
</evidence>
<dbReference type="InterPro" id="IPR032687">
    <property type="entry name" value="AraC-type_N"/>
</dbReference>
<dbReference type="SUPFAM" id="SSF46689">
    <property type="entry name" value="Homeodomain-like"/>
    <property type="match status" value="2"/>
</dbReference>
<dbReference type="SMART" id="SM00342">
    <property type="entry name" value="HTH_ARAC"/>
    <property type="match status" value="1"/>
</dbReference>
<evidence type="ECO:0000256" key="2">
    <source>
        <dbReference type="ARBA" id="ARBA00023125"/>
    </source>
</evidence>
<keyword evidence="3" id="KW-0804">Transcription</keyword>
<dbReference type="AlphaFoldDB" id="A0A7W7WXL3"/>
<dbReference type="RefSeq" id="WP_184670987.1">
    <property type="nucleotide sequence ID" value="NZ_BAABAI010000022.1"/>
</dbReference>
<dbReference type="InterPro" id="IPR009057">
    <property type="entry name" value="Homeodomain-like_sf"/>
</dbReference>
<organism evidence="5 6">
    <name type="scientific">Saccharothrix violaceirubra</name>
    <dbReference type="NCBI Taxonomy" id="413306"/>
    <lineage>
        <taxon>Bacteria</taxon>
        <taxon>Bacillati</taxon>
        <taxon>Actinomycetota</taxon>
        <taxon>Actinomycetes</taxon>
        <taxon>Pseudonocardiales</taxon>
        <taxon>Pseudonocardiaceae</taxon>
        <taxon>Saccharothrix</taxon>
    </lineage>
</organism>
<dbReference type="InterPro" id="IPR018060">
    <property type="entry name" value="HTH_AraC"/>
</dbReference>
<name>A0A7W7WXL3_9PSEU</name>
<dbReference type="Gene3D" id="1.10.10.60">
    <property type="entry name" value="Homeodomain-like"/>
    <property type="match status" value="1"/>
</dbReference>
<proteinExistence type="predicted"/>
<accession>A0A7W7WXL3</accession>
<dbReference type="Pfam" id="PF12833">
    <property type="entry name" value="HTH_18"/>
    <property type="match status" value="1"/>
</dbReference>
<dbReference type="GO" id="GO:0000976">
    <property type="term" value="F:transcription cis-regulatory region binding"/>
    <property type="evidence" value="ECO:0007669"/>
    <property type="project" value="TreeGrafter"/>
</dbReference>
<evidence type="ECO:0000256" key="3">
    <source>
        <dbReference type="ARBA" id="ARBA00023163"/>
    </source>
</evidence>
<dbReference type="Proteomes" id="UP000542674">
    <property type="component" value="Unassembled WGS sequence"/>
</dbReference>
<comment type="caution">
    <text evidence="5">The sequence shown here is derived from an EMBL/GenBank/DDBJ whole genome shotgun (WGS) entry which is preliminary data.</text>
</comment>
<gene>
    <name evidence="5" type="ORF">F4559_004112</name>
</gene>